<organism evidence="2 3">
    <name type="scientific">Clostridium aceticum</name>
    <dbReference type="NCBI Taxonomy" id="84022"/>
    <lineage>
        <taxon>Bacteria</taxon>
        <taxon>Bacillati</taxon>
        <taxon>Bacillota</taxon>
        <taxon>Clostridia</taxon>
        <taxon>Eubacteriales</taxon>
        <taxon>Clostridiaceae</taxon>
        <taxon>Clostridium</taxon>
    </lineage>
</organism>
<dbReference type="Proteomes" id="UP000035704">
    <property type="component" value="Chromosome"/>
</dbReference>
<dbReference type="RefSeq" id="WP_052661275.1">
    <property type="nucleotide sequence ID" value="NZ_CP009687.1"/>
</dbReference>
<dbReference type="STRING" id="84022.CACET_c17810"/>
<dbReference type="SUPFAM" id="SSF53448">
    <property type="entry name" value="Nucleotide-diphospho-sugar transferases"/>
    <property type="match status" value="1"/>
</dbReference>
<dbReference type="EMBL" id="CP009687">
    <property type="protein sequence ID" value="AKL95229.1"/>
    <property type="molecule type" value="Genomic_DNA"/>
</dbReference>
<name>A0A0G3WCR6_9CLOT</name>
<dbReference type="GO" id="GO:0016740">
    <property type="term" value="F:transferase activity"/>
    <property type="evidence" value="ECO:0007669"/>
    <property type="project" value="UniProtKB-KW"/>
</dbReference>
<protein>
    <submittedName>
        <fullName evidence="2">Glycosyl transferase, group 2 family</fullName>
    </submittedName>
</protein>
<accession>A0A0G3WCR6</accession>
<gene>
    <name evidence="2" type="ORF">CACET_c17810</name>
</gene>
<dbReference type="PATRIC" id="fig|84022.6.peg.1775"/>
<reference evidence="2 3" key="1">
    <citation type="submission" date="2014-10" db="EMBL/GenBank/DDBJ databases">
        <title>Genome sequence of Clostridium aceticum DSM 1496.</title>
        <authorList>
            <person name="Poehlein A."/>
            <person name="Schiel-Bengelsdorf B."/>
            <person name="Gottschalk G."/>
            <person name="Duerre P."/>
            <person name="Daniel R."/>
        </authorList>
    </citation>
    <scope>NUCLEOTIDE SEQUENCE [LARGE SCALE GENOMIC DNA]</scope>
    <source>
        <strain evidence="2 3">DSM 1496</strain>
    </source>
</reference>
<evidence type="ECO:0000313" key="3">
    <source>
        <dbReference type="Proteomes" id="UP000035704"/>
    </source>
</evidence>
<proteinExistence type="predicted"/>
<feature type="domain" description="Streptomycin biosynthesis protein StrF" evidence="1">
    <location>
        <begin position="63"/>
        <end position="277"/>
    </location>
</feature>
<dbReference type="AlphaFoldDB" id="A0A0G3WCR6"/>
<evidence type="ECO:0000313" key="2">
    <source>
        <dbReference type="EMBL" id="AKL95229.1"/>
    </source>
</evidence>
<dbReference type="Pfam" id="PF13712">
    <property type="entry name" value="Glyco_tranf_2_5"/>
    <property type="match status" value="1"/>
</dbReference>
<sequence>MKLKINGGLYEIRKTGKPGDKKFTYTNVKKVTHTNQKKCIHSTMSKAIHTNTKKNTKDRQKICFIICVNDKRKYEKALEHINALKVPDGYKIEKITISDAKYLTEAYNRAMKKTNAKYKVYMHQDVYITNPNFIYDVISVFEKNNKIGMLGVAGAKTIPSNGLLHQSKHKYGNLIHIPHLDGKQLPWKFGNFRDRYETVKAIDGLMMITQHDISWREDIFTGWHFYDVSQSLEFTKAGYKVAVPKMETIWCIHDCPKSEKERHKNYDKYRKVFVNEYGRYLD</sequence>
<keyword evidence="2" id="KW-0808">Transferase</keyword>
<dbReference type="KEGG" id="cace:CACET_c17810"/>
<dbReference type="InterPro" id="IPR059123">
    <property type="entry name" value="StrF_dom"/>
</dbReference>
<dbReference type="InterPro" id="IPR029044">
    <property type="entry name" value="Nucleotide-diphossugar_trans"/>
</dbReference>
<keyword evidence="3" id="KW-1185">Reference proteome</keyword>
<evidence type="ECO:0000259" key="1">
    <source>
        <dbReference type="Pfam" id="PF13712"/>
    </source>
</evidence>
<dbReference type="OrthoDB" id="176403at2"/>
<dbReference type="Gene3D" id="3.90.550.10">
    <property type="entry name" value="Spore Coat Polysaccharide Biosynthesis Protein SpsA, Chain A"/>
    <property type="match status" value="1"/>
</dbReference>